<dbReference type="SUPFAM" id="SSF48498">
    <property type="entry name" value="Tetracyclin repressor-like, C-terminal domain"/>
    <property type="match status" value="1"/>
</dbReference>
<evidence type="ECO:0000256" key="3">
    <source>
        <dbReference type="ARBA" id="ARBA00023163"/>
    </source>
</evidence>
<protein>
    <submittedName>
        <fullName evidence="6">TetR/AcrR family transcriptional regulator</fullName>
    </submittedName>
</protein>
<dbReference type="PANTHER" id="PTHR30055:SF148">
    <property type="entry name" value="TETR-FAMILY TRANSCRIPTIONAL REGULATOR"/>
    <property type="match status" value="1"/>
</dbReference>
<dbReference type="Gene3D" id="1.10.357.10">
    <property type="entry name" value="Tetracycline Repressor, domain 2"/>
    <property type="match status" value="1"/>
</dbReference>
<dbReference type="SUPFAM" id="SSF46689">
    <property type="entry name" value="Homeodomain-like"/>
    <property type="match status" value="1"/>
</dbReference>
<dbReference type="OrthoDB" id="9796019at2"/>
<comment type="caution">
    <text evidence="6">The sequence shown here is derived from an EMBL/GenBank/DDBJ whole genome shotgun (WGS) entry which is preliminary data.</text>
</comment>
<dbReference type="PRINTS" id="PR00455">
    <property type="entry name" value="HTHTETR"/>
</dbReference>
<gene>
    <name evidence="6" type="ORF">FCI23_34430</name>
</gene>
<dbReference type="PROSITE" id="PS50977">
    <property type="entry name" value="HTH_TETR_2"/>
    <property type="match status" value="1"/>
</dbReference>
<dbReference type="Gene3D" id="1.10.10.60">
    <property type="entry name" value="Homeodomain-like"/>
    <property type="match status" value="1"/>
</dbReference>
<dbReference type="Pfam" id="PF16859">
    <property type="entry name" value="TetR_C_11"/>
    <property type="match status" value="1"/>
</dbReference>
<evidence type="ECO:0000256" key="1">
    <source>
        <dbReference type="ARBA" id="ARBA00023015"/>
    </source>
</evidence>
<dbReference type="InterPro" id="IPR011075">
    <property type="entry name" value="TetR_C"/>
</dbReference>
<dbReference type="EMBL" id="SUMC01000047">
    <property type="protein sequence ID" value="TKA04759.1"/>
    <property type="molecule type" value="Genomic_DNA"/>
</dbReference>
<evidence type="ECO:0000313" key="7">
    <source>
        <dbReference type="Proteomes" id="UP000305778"/>
    </source>
</evidence>
<dbReference type="RefSeq" id="WP_136728106.1">
    <property type="nucleotide sequence ID" value="NZ_SUMC01000047.1"/>
</dbReference>
<dbReference type="InterPro" id="IPR001647">
    <property type="entry name" value="HTH_TetR"/>
</dbReference>
<dbReference type="PANTHER" id="PTHR30055">
    <property type="entry name" value="HTH-TYPE TRANSCRIPTIONAL REGULATOR RUTR"/>
    <property type="match status" value="1"/>
</dbReference>
<keyword evidence="1" id="KW-0805">Transcription regulation</keyword>
<dbReference type="PROSITE" id="PS01081">
    <property type="entry name" value="HTH_TETR_1"/>
    <property type="match status" value="1"/>
</dbReference>
<reference evidence="6 7" key="1">
    <citation type="submission" date="2019-04" db="EMBL/GenBank/DDBJ databases">
        <title>Streptomyces oryziradicis sp. nov., a novel actinomycete isolated from rhizosphere soil of rice (Oryza sativa L.).</title>
        <authorList>
            <person name="Li C."/>
        </authorList>
    </citation>
    <scope>NUCLEOTIDE SEQUENCE [LARGE SCALE GENOMIC DNA]</scope>
    <source>
        <strain evidence="6 7">NEAU-C40</strain>
    </source>
</reference>
<evidence type="ECO:0000313" key="6">
    <source>
        <dbReference type="EMBL" id="TKA04759.1"/>
    </source>
</evidence>
<sequence>MGTERLERPRGRPRDPLIEEAILRAAHQRLAAEGYSRMTIGNVAADAGVTRPTVYRRWSTKHDLVVDALDYRFRAEQAAYPPMDLDTMSAREAVIEAVRRANPRGRSKTGMTLIGNVLAESEHPPGFLDLVREHAVKPRRKRLLDTLRAVQARGGIRTDLDLDLFADLCMGTYFAAYVRTGEDDPNLPARVVNTLWSTMLAA</sequence>
<evidence type="ECO:0000259" key="5">
    <source>
        <dbReference type="PROSITE" id="PS50977"/>
    </source>
</evidence>
<evidence type="ECO:0000256" key="2">
    <source>
        <dbReference type="ARBA" id="ARBA00023125"/>
    </source>
</evidence>
<dbReference type="GO" id="GO:0000976">
    <property type="term" value="F:transcription cis-regulatory region binding"/>
    <property type="evidence" value="ECO:0007669"/>
    <property type="project" value="TreeGrafter"/>
</dbReference>
<name>A0A4V5N181_9ACTN</name>
<dbReference type="InterPro" id="IPR036271">
    <property type="entry name" value="Tet_transcr_reg_TetR-rel_C_sf"/>
</dbReference>
<organism evidence="6 7">
    <name type="scientific">Actinacidiphila oryziradicis</name>
    <dbReference type="NCBI Taxonomy" id="2571141"/>
    <lineage>
        <taxon>Bacteria</taxon>
        <taxon>Bacillati</taxon>
        <taxon>Actinomycetota</taxon>
        <taxon>Actinomycetes</taxon>
        <taxon>Kitasatosporales</taxon>
        <taxon>Streptomycetaceae</taxon>
        <taxon>Actinacidiphila</taxon>
    </lineage>
</organism>
<proteinExistence type="predicted"/>
<dbReference type="Pfam" id="PF00440">
    <property type="entry name" value="TetR_N"/>
    <property type="match status" value="1"/>
</dbReference>
<dbReference type="InterPro" id="IPR023772">
    <property type="entry name" value="DNA-bd_HTH_TetR-type_CS"/>
</dbReference>
<accession>A0A4V5N181</accession>
<dbReference type="GO" id="GO:0003700">
    <property type="term" value="F:DNA-binding transcription factor activity"/>
    <property type="evidence" value="ECO:0007669"/>
    <property type="project" value="TreeGrafter"/>
</dbReference>
<evidence type="ECO:0000256" key="4">
    <source>
        <dbReference type="PROSITE-ProRule" id="PRU00335"/>
    </source>
</evidence>
<keyword evidence="3" id="KW-0804">Transcription</keyword>
<dbReference type="AlphaFoldDB" id="A0A4V5N181"/>
<feature type="DNA-binding region" description="H-T-H motif" evidence="4">
    <location>
        <begin position="39"/>
        <end position="58"/>
    </location>
</feature>
<keyword evidence="2 4" id="KW-0238">DNA-binding</keyword>
<dbReference type="InterPro" id="IPR009057">
    <property type="entry name" value="Homeodomain-like_sf"/>
</dbReference>
<dbReference type="InterPro" id="IPR050109">
    <property type="entry name" value="HTH-type_TetR-like_transc_reg"/>
</dbReference>
<keyword evidence="7" id="KW-1185">Reference proteome</keyword>
<feature type="domain" description="HTH tetR-type" evidence="5">
    <location>
        <begin position="16"/>
        <end position="76"/>
    </location>
</feature>
<dbReference type="Proteomes" id="UP000305778">
    <property type="component" value="Unassembled WGS sequence"/>
</dbReference>